<organism evidence="8">
    <name type="scientific">Timema cristinae</name>
    <name type="common">Walking stick</name>
    <dbReference type="NCBI Taxonomy" id="61476"/>
    <lineage>
        <taxon>Eukaryota</taxon>
        <taxon>Metazoa</taxon>
        <taxon>Ecdysozoa</taxon>
        <taxon>Arthropoda</taxon>
        <taxon>Hexapoda</taxon>
        <taxon>Insecta</taxon>
        <taxon>Pterygota</taxon>
        <taxon>Neoptera</taxon>
        <taxon>Polyneoptera</taxon>
        <taxon>Phasmatodea</taxon>
        <taxon>Timematodea</taxon>
        <taxon>Timematoidea</taxon>
        <taxon>Timematidae</taxon>
        <taxon>Timema</taxon>
    </lineage>
</organism>
<dbReference type="GO" id="GO:0000932">
    <property type="term" value="C:P-body"/>
    <property type="evidence" value="ECO:0007669"/>
    <property type="project" value="TreeGrafter"/>
</dbReference>
<dbReference type="GO" id="GO:0031087">
    <property type="term" value="P:deadenylation-independent decapping of nuclear-transcribed mRNA"/>
    <property type="evidence" value="ECO:0007669"/>
    <property type="project" value="TreeGrafter"/>
</dbReference>
<keyword evidence="4" id="KW-0507">mRNA processing</keyword>
<dbReference type="Gene3D" id="2.130.10.10">
    <property type="entry name" value="YVTN repeat-like/Quinoprotein amine dehydrogenase"/>
    <property type="match status" value="1"/>
</dbReference>
<feature type="compositionally biased region" description="Low complexity" evidence="6">
    <location>
        <begin position="585"/>
        <end position="599"/>
    </location>
</feature>
<dbReference type="GO" id="GO:0006397">
    <property type="term" value="P:mRNA processing"/>
    <property type="evidence" value="ECO:0007669"/>
    <property type="project" value="UniProtKB-KW"/>
</dbReference>
<evidence type="ECO:0000256" key="6">
    <source>
        <dbReference type="SAM" id="MobiDB-lite"/>
    </source>
</evidence>
<evidence type="ECO:0000256" key="4">
    <source>
        <dbReference type="ARBA" id="ARBA00022664"/>
    </source>
</evidence>
<dbReference type="Pfam" id="PF06058">
    <property type="entry name" value="DCP1"/>
    <property type="match status" value="1"/>
</dbReference>
<evidence type="ECO:0000259" key="7">
    <source>
        <dbReference type="Pfam" id="PF16741"/>
    </source>
</evidence>
<proteinExistence type="inferred from homology"/>
<dbReference type="SUPFAM" id="SSF50729">
    <property type="entry name" value="PH domain-like"/>
    <property type="match status" value="1"/>
</dbReference>
<protein>
    <recommendedName>
        <fullName evidence="7">mRNA-decapping enzyme C-terminal domain-containing protein</fullName>
    </recommendedName>
</protein>
<reference evidence="8" key="1">
    <citation type="submission" date="2020-11" db="EMBL/GenBank/DDBJ databases">
        <authorList>
            <person name="Tran Van P."/>
        </authorList>
    </citation>
    <scope>NUCLEOTIDE SEQUENCE</scope>
</reference>
<name>A0A7R9CDU3_TIMCR</name>
<accession>A0A7R9CDU3</accession>
<dbReference type="CDD" id="cd09804">
    <property type="entry name" value="Dcp1"/>
    <property type="match status" value="1"/>
</dbReference>
<evidence type="ECO:0000256" key="3">
    <source>
        <dbReference type="ARBA" id="ARBA00022490"/>
    </source>
</evidence>
<evidence type="ECO:0000256" key="1">
    <source>
        <dbReference type="ARBA" id="ARBA00004496"/>
    </source>
</evidence>
<dbReference type="GO" id="GO:0008047">
    <property type="term" value="F:enzyme activator activity"/>
    <property type="evidence" value="ECO:0007669"/>
    <property type="project" value="InterPro"/>
</dbReference>
<dbReference type="PANTHER" id="PTHR16290">
    <property type="entry name" value="TRANSCRIPTION FACTOR SMIF DECAPPING ENZYME DCP1"/>
    <property type="match status" value="1"/>
</dbReference>
<dbReference type="Gene3D" id="6.10.140.2030">
    <property type="match status" value="1"/>
</dbReference>
<comment type="similarity">
    <text evidence="2">Belongs to the DCP1 family.</text>
</comment>
<evidence type="ECO:0000256" key="5">
    <source>
        <dbReference type="ARBA" id="ARBA00023161"/>
    </source>
</evidence>
<gene>
    <name evidence="8" type="ORF">TCEB3V08_LOCUS1413</name>
</gene>
<dbReference type="Pfam" id="PF16741">
    <property type="entry name" value="mRNA_decap_C"/>
    <property type="match status" value="1"/>
</dbReference>
<keyword evidence="3" id="KW-0963">Cytoplasm</keyword>
<dbReference type="Gene3D" id="2.30.29.30">
    <property type="entry name" value="Pleckstrin-homology domain (PH domain)/Phosphotyrosine-binding domain (PTB)"/>
    <property type="match status" value="1"/>
</dbReference>
<feature type="compositionally biased region" description="Basic residues" evidence="6">
    <location>
        <begin position="548"/>
        <end position="561"/>
    </location>
</feature>
<dbReference type="InterPro" id="IPR010334">
    <property type="entry name" value="Dcp1"/>
</dbReference>
<evidence type="ECO:0000256" key="2">
    <source>
        <dbReference type="ARBA" id="ARBA00008778"/>
    </source>
</evidence>
<dbReference type="InterPro" id="IPR031953">
    <property type="entry name" value="mRNA_decap_C"/>
</dbReference>
<sequence length="765" mass="84891">MRSPKQKNEAPPPLFRSVVDLRLRPCDQFGTIFCSLDFASPGASTAPTSPSSIKPQGQSTQFKTMTQECVCVRSSRHRRSVEACAMTLAVLIRKSHALCRSFEVNRRSVRLRNSRSRRPVVGKDDPVPPAPRVVNFGLLKVICAVAVGMYVRRNIVLRELSELTIYNIMTPFKRRVTAVTWHPTIPTLLAVGSKFGEILIWKNGLSELKLGLANALVVLSSTAEDGEIEVRISVRLANTLVALSSTAEDGEIEVQISDVHISDSFYFIVEKVMADVSELRMNVAALKRVDPYAKEILETATHVALYKFNADENEWEKTEVEGALFVYSRGGEPYHNILIMNRLNTNNLVEPVTQELDLQLKEPFLLYRNARCHIYGIWFYDKDECICIAALMDRLVKQSSITRKLSTRNNLMNNHRLNSTTNVDIFNLLSKAQDNFQSNKSVVSTVNIPEDFEAKQQMPQGVADFFAKASSGGSHFPTEKKVIQPSELFAGHQGSITGSVTVELPQDSRNGEQLKPLLQRLMSNPVHTVEHIEKQQRSLTPQSEVVKRNKGKSHSNKHSGFKMRPLSSNTLLDESLTKPSILPVPSGRRSSSSQTEPSSADGFVGVENDSSFLRISSPTAPGNNTLESLFNAGAETIPIATECNLIEQRPLSAPLCSALETPLKPALMPPTMFTSSASKNSVKLETSTPVNVNITPLAKPLTGVSMSNLINNDLINNEVFNDIVPEPLTKKQILQAVHYLLKNDQDFINKLHEAYLKSFAEKVLS</sequence>
<dbReference type="GO" id="GO:0000184">
    <property type="term" value="P:nuclear-transcribed mRNA catabolic process, nonsense-mediated decay"/>
    <property type="evidence" value="ECO:0007669"/>
    <property type="project" value="UniProtKB-KW"/>
</dbReference>
<dbReference type="InterPro" id="IPR011993">
    <property type="entry name" value="PH-like_dom_sf"/>
</dbReference>
<dbReference type="InterPro" id="IPR015943">
    <property type="entry name" value="WD40/YVTN_repeat-like_dom_sf"/>
</dbReference>
<dbReference type="AlphaFoldDB" id="A0A7R9CDU3"/>
<evidence type="ECO:0000313" key="8">
    <source>
        <dbReference type="EMBL" id="CAD7393444.1"/>
    </source>
</evidence>
<dbReference type="GO" id="GO:0000290">
    <property type="term" value="P:deadenylation-dependent decapping of nuclear-transcribed mRNA"/>
    <property type="evidence" value="ECO:0007669"/>
    <property type="project" value="InterPro"/>
</dbReference>
<dbReference type="EMBL" id="OC316719">
    <property type="protein sequence ID" value="CAD7393444.1"/>
    <property type="molecule type" value="Genomic_DNA"/>
</dbReference>
<keyword evidence="5" id="KW-0866">Nonsense-mediated mRNA decay</keyword>
<dbReference type="PANTHER" id="PTHR16290:SF0">
    <property type="entry name" value="DECAPPING PROTEIN 1, ISOFORM A"/>
    <property type="match status" value="1"/>
</dbReference>
<feature type="region of interest" description="Disordered" evidence="6">
    <location>
        <begin position="531"/>
        <end position="605"/>
    </location>
</feature>
<feature type="domain" description="mRNA-decapping enzyme C-terminal" evidence="7">
    <location>
        <begin position="726"/>
        <end position="762"/>
    </location>
</feature>
<comment type="subcellular location">
    <subcellularLocation>
        <location evidence="1">Cytoplasm</location>
    </subcellularLocation>
</comment>
<dbReference type="GO" id="GO:0003729">
    <property type="term" value="F:mRNA binding"/>
    <property type="evidence" value="ECO:0007669"/>
    <property type="project" value="TreeGrafter"/>
</dbReference>